<feature type="region of interest" description="Disordered" evidence="4">
    <location>
        <begin position="289"/>
        <end position="308"/>
    </location>
</feature>
<feature type="region of interest" description="Disordered" evidence="4">
    <location>
        <begin position="1322"/>
        <end position="1344"/>
    </location>
</feature>
<evidence type="ECO:0000313" key="6">
    <source>
        <dbReference type="EMBL" id="KAK0706216.1"/>
    </source>
</evidence>
<dbReference type="PROSITE" id="PS50297">
    <property type="entry name" value="ANK_REP_REGION"/>
    <property type="match status" value="2"/>
</dbReference>
<keyword evidence="7" id="KW-1185">Reference proteome</keyword>
<evidence type="ECO:0000259" key="5">
    <source>
        <dbReference type="Pfam" id="PF24883"/>
    </source>
</evidence>
<dbReference type="InterPro" id="IPR036770">
    <property type="entry name" value="Ankyrin_rpt-contain_sf"/>
</dbReference>
<accession>A0AA39ZYW9</accession>
<dbReference type="PANTHER" id="PTHR24198">
    <property type="entry name" value="ANKYRIN REPEAT AND PROTEIN KINASE DOMAIN-CONTAINING PROTEIN"/>
    <property type="match status" value="1"/>
</dbReference>
<evidence type="ECO:0000256" key="1">
    <source>
        <dbReference type="ARBA" id="ARBA00022737"/>
    </source>
</evidence>
<dbReference type="EMBL" id="JAUIRO010000007">
    <property type="protein sequence ID" value="KAK0706216.1"/>
    <property type="molecule type" value="Genomic_DNA"/>
</dbReference>
<dbReference type="PROSITE" id="PS50088">
    <property type="entry name" value="ANK_REPEAT"/>
    <property type="match status" value="3"/>
</dbReference>
<evidence type="ECO:0000256" key="3">
    <source>
        <dbReference type="PROSITE-ProRule" id="PRU00023"/>
    </source>
</evidence>
<dbReference type="PANTHER" id="PTHR24198:SF165">
    <property type="entry name" value="ANKYRIN REPEAT-CONTAINING PROTEIN-RELATED"/>
    <property type="match status" value="1"/>
</dbReference>
<feature type="repeat" description="ANK" evidence="3">
    <location>
        <begin position="1106"/>
        <end position="1138"/>
    </location>
</feature>
<dbReference type="RefSeq" id="XP_060291310.1">
    <property type="nucleotide sequence ID" value="XM_060442793.1"/>
</dbReference>
<dbReference type="InterPro" id="IPR029058">
    <property type="entry name" value="AB_hydrolase_fold"/>
</dbReference>
<dbReference type="GeneID" id="85326063"/>
<dbReference type="Gene3D" id="3.40.50.300">
    <property type="entry name" value="P-loop containing nucleotide triphosphate hydrolases"/>
    <property type="match status" value="1"/>
</dbReference>
<feature type="repeat" description="ANK" evidence="3">
    <location>
        <begin position="991"/>
        <end position="1023"/>
    </location>
</feature>
<dbReference type="Pfam" id="PF12796">
    <property type="entry name" value="Ank_2"/>
    <property type="match status" value="2"/>
</dbReference>
<evidence type="ECO:0000313" key="7">
    <source>
        <dbReference type="Proteomes" id="UP001172101"/>
    </source>
</evidence>
<comment type="caution">
    <text evidence="6">The sequence shown here is derived from an EMBL/GenBank/DDBJ whole genome shotgun (WGS) entry which is preliminary data.</text>
</comment>
<feature type="compositionally biased region" description="Polar residues" evidence="4">
    <location>
        <begin position="1323"/>
        <end position="1344"/>
    </location>
</feature>
<dbReference type="SUPFAM" id="SSF48403">
    <property type="entry name" value="Ankyrin repeat"/>
    <property type="match status" value="1"/>
</dbReference>
<dbReference type="SMART" id="SM00248">
    <property type="entry name" value="ANK"/>
    <property type="match status" value="10"/>
</dbReference>
<name>A0AA39ZYW9_9PEZI</name>
<dbReference type="InterPro" id="IPR002110">
    <property type="entry name" value="Ankyrin_rpt"/>
</dbReference>
<feature type="repeat" description="ANK" evidence="3">
    <location>
        <begin position="1139"/>
        <end position="1171"/>
    </location>
</feature>
<evidence type="ECO:0000256" key="2">
    <source>
        <dbReference type="ARBA" id="ARBA00023043"/>
    </source>
</evidence>
<dbReference type="Proteomes" id="UP001172101">
    <property type="component" value="Unassembled WGS sequence"/>
</dbReference>
<dbReference type="InterPro" id="IPR056884">
    <property type="entry name" value="NPHP3-like_N"/>
</dbReference>
<proteinExistence type="predicted"/>
<keyword evidence="1" id="KW-0677">Repeat</keyword>
<evidence type="ECO:0000256" key="4">
    <source>
        <dbReference type="SAM" id="MobiDB-lite"/>
    </source>
</evidence>
<dbReference type="Pfam" id="PF24883">
    <property type="entry name" value="NPHP3_N"/>
    <property type="match status" value="1"/>
</dbReference>
<dbReference type="InterPro" id="IPR027417">
    <property type="entry name" value="P-loop_NTPase"/>
</dbReference>
<feature type="domain" description="Nephrocystin 3-like N-terminal" evidence="5">
    <location>
        <begin position="337"/>
        <end position="512"/>
    </location>
</feature>
<dbReference type="Gene3D" id="3.40.50.1820">
    <property type="entry name" value="alpha/beta hydrolase"/>
    <property type="match status" value="1"/>
</dbReference>
<gene>
    <name evidence="6" type="ORF">B0T26DRAFT_725797</name>
</gene>
<sequence length="1632" mass="180765">MPSLDALFRGRHTLGLRELVSLPDAKVDIIFIHGLRGDSFKTWLHGSEERGVYWPTELLSRDFPSARILTFGYDVDVVQFFDRTGQGSLRDHASTLVGEVATSRDPTCGDRPIIVVAHSLGGILAKKALLMSATAVEESSKTLDRNIRGLCFLGTPHRGSSHANLGAIIGSALSLFPPFFRVNSSPVDLLRPGSELLTDVHEEFCVWLRKNSARANVTCFWEELKHPRLGMIVPRASASIDGYPLRPLWADHVGMCKFSSTYDTGYRRVSGELKLWLGQDVIPAAESNLEQGGRVGTGSSPLRAHQGSSPDAEVFLRGIWFRDIFAREDGISPPLDGTCLWIFDNAAYKSWKSSAKGVFWTLGLPGTGKSVMIKHLVSSARIEASKGSTLILSHFFSATGTPLQHSIDGLLRSLIYQLLLTDPSAFTDRVVPELTRKGANPDEAWTFEDLTSFLDKLLLYALQKRDVRIYIDGLQECRGDAEGTRNMVKRFQDMPKRFEKTRCGVAVCLSSRYYPAYAPRDVESCVQMEKENRVDIDRFVSSEIALAEAVDIPELQIRLKAHGSFLWASSVTKRAVSLEHEGHGLDQIHDFIKHGIPGEIMGIYEGLLQTVTTTEISLTLKILQLMGCSPHESIDLSELVRASNAPDALGEQVHDSTEPITVVELARRLPNVSCGLMRLDWGGTVPRDSALGSACVEFIHPTAKEYMWNHGFTLLDPNHPTAEAAQQRASLCVYQMHLSSTLASFRALELRWQALVQKHDEKSIQEALQILTSSPRFASVLFRNQETLDGVLQIGDPDLVARFALLQLENYEPEDGYEASEAFFPSYDRTSDTNSDWDWHNDHGYENPPGDDTDPAVLYCLAEAGLALTGRDTSVDTCMQGVLDWLIHAKALMEKDIAPDPDLATALGLLQRSSEQGFRLFWRQRILLMASRRDFTALIRILADQLTARAQDPATKAGLLEAVHAAAARGSVTMLAVFMDEYGMDVESPHRSNTLLITALYNGSLEAVRLLLQRGGSVLVRSRDGTSAVTWGLRGGEKMAIVVLEHLKKMRSTQSPAMQDQDFVDDCNLQMGEALASAMRDSESKELVRALLDAGADSDVVALPNEGWRPLHVAASNGDSVLVNLLLKAGASVDLKDAKGRTPLHLAVMQGHLTACTVLLLRGADVNARDEDHATPLLLAKEAFDSKNFPELVRALLNFRARVEDSFGSGTTTDPLMRDSLMGYAIRRDSDVILKLLLDRGAAAVFEAKYQQTTMGVCISHSRVACLRLLISRPDYDINEMDYLGYALIHYCAGGMSWREPMCDTLGMETVEKLLKRPDLNVNLPSSNGELPTETSSRQAAKSPSSLPFMRLLLAREDIDINATDVRGERTALHRAVENQHTEMAKMIISDPRTDINMSFGEVIVYTALYFAAKTGNLEIVKLLLNDPRFRMVNEPDKHGSYHTVSPLQAAVFARKKNPGTEAVAVMFDSAYLDIVGLLCKRCDTVFLNRRTVDGTALDIANSGLRARKSELRHLEELAQQRQIRKPWLSYVSRADDWGNYEDSKETLAKELDEYDSTHYGETEGSSALECRVQDLEKEIAARQKMVDIIISHGGTATEDPQFVGWCDSGWYGVDRVKSASYISAVRLLCTR</sequence>
<dbReference type="Gene3D" id="1.25.40.20">
    <property type="entry name" value="Ankyrin repeat-containing domain"/>
    <property type="match status" value="3"/>
</dbReference>
<protein>
    <recommendedName>
        <fullName evidence="5">Nephrocystin 3-like N-terminal domain-containing protein</fullName>
    </recommendedName>
</protein>
<keyword evidence="2 3" id="KW-0040">ANK repeat</keyword>
<dbReference type="SUPFAM" id="SSF53474">
    <property type="entry name" value="alpha/beta-Hydrolases"/>
    <property type="match status" value="1"/>
</dbReference>
<reference evidence="6" key="1">
    <citation type="submission" date="2023-06" db="EMBL/GenBank/DDBJ databases">
        <title>Genome-scale phylogeny and comparative genomics of the fungal order Sordariales.</title>
        <authorList>
            <consortium name="Lawrence Berkeley National Laboratory"/>
            <person name="Hensen N."/>
            <person name="Bonometti L."/>
            <person name="Westerberg I."/>
            <person name="Brannstrom I.O."/>
            <person name="Guillou S."/>
            <person name="Cros-Aarteil S."/>
            <person name="Calhoun S."/>
            <person name="Haridas S."/>
            <person name="Kuo A."/>
            <person name="Mondo S."/>
            <person name="Pangilinan J."/>
            <person name="Riley R."/>
            <person name="LaButti K."/>
            <person name="Andreopoulos B."/>
            <person name="Lipzen A."/>
            <person name="Chen C."/>
            <person name="Yanf M."/>
            <person name="Daum C."/>
            <person name="Ng V."/>
            <person name="Clum A."/>
            <person name="Steindorff A."/>
            <person name="Ohm R."/>
            <person name="Martin F."/>
            <person name="Silar P."/>
            <person name="Natvig D."/>
            <person name="Lalanne C."/>
            <person name="Gautier V."/>
            <person name="Ament-velasquez S.L."/>
            <person name="Kruys A."/>
            <person name="Hutchinson M.I."/>
            <person name="Powell A.J."/>
            <person name="Barry K."/>
            <person name="Miller A.N."/>
            <person name="Grigoriev I.V."/>
            <person name="Debuchy R."/>
            <person name="Gladieux P."/>
            <person name="Thoren M.H."/>
            <person name="Johannesson H."/>
        </authorList>
    </citation>
    <scope>NUCLEOTIDE SEQUENCE</scope>
    <source>
        <strain evidence="6">SMH2392-1A</strain>
    </source>
</reference>
<organism evidence="6 7">
    <name type="scientific">Lasiosphaeria miniovina</name>
    <dbReference type="NCBI Taxonomy" id="1954250"/>
    <lineage>
        <taxon>Eukaryota</taxon>
        <taxon>Fungi</taxon>
        <taxon>Dikarya</taxon>
        <taxon>Ascomycota</taxon>
        <taxon>Pezizomycotina</taxon>
        <taxon>Sordariomycetes</taxon>
        <taxon>Sordariomycetidae</taxon>
        <taxon>Sordariales</taxon>
        <taxon>Lasiosphaeriaceae</taxon>
        <taxon>Lasiosphaeria</taxon>
    </lineage>
</organism>